<dbReference type="SMART" id="SM00181">
    <property type="entry name" value="EGF"/>
    <property type="match status" value="3"/>
</dbReference>
<keyword evidence="6" id="KW-0732">Signal</keyword>
<dbReference type="PROSITE" id="PS00022">
    <property type="entry name" value="EGF_1"/>
    <property type="match status" value="2"/>
</dbReference>
<dbReference type="SUPFAM" id="SSF48726">
    <property type="entry name" value="Immunoglobulin"/>
    <property type="match status" value="2"/>
</dbReference>
<evidence type="ECO:0000256" key="2">
    <source>
        <dbReference type="ARBA" id="ARBA00023157"/>
    </source>
</evidence>
<dbReference type="InterPro" id="IPR051587">
    <property type="entry name" value="Adhesion_GPCR"/>
</dbReference>
<comment type="caution">
    <text evidence="4">Lacks conserved residue(s) required for the propagation of feature annotation.</text>
</comment>
<evidence type="ECO:0000313" key="11">
    <source>
        <dbReference type="EMBL" id="PVD23414.1"/>
    </source>
</evidence>
<evidence type="ECO:0000256" key="4">
    <source>
        <dbReference type="PROSITE-ProRule" id="PRU00076"/>
    </source>
</evidence>
<sequence>MAGRYRTLGALQLAMMVFVVITCCAAGSRVFTACGGVLEEPRGIVQSPNFPERMPAPLACHWVIRAPPDKKIVVYFTQYFLRGVLRLIEYDHYVSEYVQAGRNPLGEMNFEEDIRYVVAYRPYVVLELRLQNVTNLHLRVEDYLEDVYGFNITYEILNRTQHVRDVTCSVMSCSFLGHCLAAADFSRFQCACFPGFYGRECQYGPYCDPDKGINMCANNGRCRYIYGSTVNVCECPDGYTGPKCEEKKENKCVGVSCDGGCQDMDGGSRCACREGADHVTCAETEFYRVSVTVVADKQPEEWRHGNIHNIIHTFLQSAGLGTLNRLAVDVVNEDRILLFHFYLDKNEVTMMPAAVGDLVHNLTGVAANHTVDVHPETCLLSVESHSKVPALEGRMMILVCTARGSPALHFRWYKDCHLFNASLTTRNAWELRLFDDINDKQVSVFNIDGVTTYDKGKFVCEIEDVDKKEKKVLRVHVLALPQVEVKPLTISLVAGQSHSFRCLSPDDNMRTFSYQWLRDGALLGETVNGEVVEDLLPSGSRLFLSRARVSANYSCRVHNRAGATSKSVVLFVIAPNQSDVACDSSFSDGVRWNRTFGGYYDLQSCPVDPTDTAEFKTGGLGDAYARRDCVCREDRCAWGHPNYARCQSVHIINIFLQLEQIQLGYQQGGLSGIYNSMYSVVQKAQNRTLAGDVELFARSLQTLLTVTLRFPTLAPEITSDFSFKTVAHFMDLLLKEMKDKNESEKKDLSVGARLIQVCEMMVELAQRSPSLVSLDNITLPTLGNNFLTSDGDVADNRSAADTWTTRRVLQVTFSQTIIPVLPVRNRISPHAEVFVTPLISVIPVDLLQEDDDQTDENVQDLVQLEFFHTHERAVFSDNITRCVAWIPENRERLVGHWSAGSCHVINRTANATVCLCPLHGHYAVTVLSLNIQAHCGDNLHYTSQSRDFLRWRQPRLHLLSLRDHTEDGVCGGQGAGAVSPPDILLLSAGGGCPRLLQDPRRPGSSRHPQHLHQVFPRRLGDRFDVVPLTLKACSGDNCVEFWEHYWYERGLIIGVSVTGAGGPKGTGISTRFWCHSSSSVWFILESWCCAWFAREPGKMRLASKTRRLTCTESVESGLLQENITAHEVSLTLEHESEETKVESIQQFYRETDRNKFTTEHKHYLRFLLGTSSSSSGSLSLGTESARFPQEGPGAGIRRAPRSRTATDKLLPVSPGSRTAPDKLLPVSPGSRTAPDKLLPVSPGSRTAPDKLLPVSPGSRTAPDKLLPVSPGSRTASDKLLPVSPGSRKSGGAQHSSCLLQISMCSDDTVEQQSVVIATSDKSPMEWEVMFCCDHHRSPHQAREGDFVGPPEEAGSLQSQLHAPQLAEISSPQTDSMIAARPANT</sequence>
<feature type="disulfide bond" evidence="4">
    <location>
        <begin position="173"/>
        <end position="190"/>
    </location>
</feature>
<gene>
    <name evidence="11" type="ORF">C0Q70_16683</name>
</gene>
<dbReference type="SUPFAM" id="SSF49854">
    <property type="entry name" value="Spermadhesin, CUB domain"/>
    <property type="match status" value="1"/>
</dbReference>
<dbReference type="GO" id="GO:0004930">
    <property type="term" value="F:G protein-coupled receptor activity"/>
    <property type="evidence" value="ECO:0007669"/>
    <property type="project" value="InterPro"/>
</dbReference>
<dbReference type="PANTHER" id="PTHR45813">
    <property type="entry name" value="IG-LIKE DOMAIN-CONTAINING PROTEIN"/>
    <property type="match status" value="1"/>
</dbReference>
<dbReference type="PROSITE" id="PS01186">
    <property type="entry name" value="EGF_2"/>
    <property type="match status" value="2"/>
</dbReference>
<dbReference type="InterPro" id="IPR035914">
    <property type="entry name" value="Sperma_CUB_dom_sf"/>
</dbReference>
<dbReference type="PROSITE" id="PS01180">
    <property type="entry name" value="CUB"/>
    <property type="match status" value="1"/>
</dbReference>
<feature type="disulfide bond" evidence="4">
    <location>
        <begin position="192"/>
        <end position="201"/>
    </location>
</feature>
<evidence type="ECO:0000259" key="7">
    <source>
        <dbReference type="PROSITE" id="PS01180"/>
    </source>
</evidence>
<dbReference type="InterPro" id="IPR001879">
    <property type="entry name" value="GPCR_2_extracellular_dom"/>
</dbReference>
<dbReference type="EMBL" id="PZQS01000010">
    <property type="protein sequence ID" value="PVD23414.1"/>
    <property type="molecule type" value="Genomic_DNA"/>
</dbReference>
<dbReference type="Gene3D" id="2.60.120.290">
    <property type="entry name" value="Spermadhesin, CUB domain"/>
    <property type="match status" value="1"/>
</dbReference>
<accession>A0A2T7NQG3</accession>
<dbReference type="InterPro" id="IPR013783">
    <property type="entry name" value="Ig-like_fold"/>
</dbReference>
<reference evidence="11 12" key="1">
    <citation type="submission" date="2018-04" db="EMBL/GenBank/DDBJ databases">
        <title>The genome of golden apple snail Pomacea canaliculata provides insight into stress tolerance and invasive adaptation.</title>
        <authorList>
            <person name="Liu C."/>
            <person name="Liu B."/>
            <person name="Ren Y."/>
            <person name="Zhang Y."/>
            <person name="Wang H."/>
            <person name="Li S."/>
            <person name="Jiang F."/>
            <person name="Yin L."/>
            <person name="Zhang G."/>
            <person name="Qian W."/>
            <person name="Fan W."/>
        </authorList>
    </citation>
    <scope>NUCLEOTIDE SEQUENCE [LARGE SCALE GENOMIC DNA]</scope>
    <source>
        <strain evidence="11">SZHN2017</strain>
        <tissue evidence="11">Muscle</tissue>
    </source>
</reference>
<dbReference type="Proteomes" id="UP000245119">
    <property type="component" value="Linkage Group LG10"/>
</dbReference>
<dbReference type="PROSITE" id="PS50835">
    <property type="entry name" value="IG_LIKE"/>
    <property type="match status" value="2"/>
</dbReference>
<evidence type="ECO:0000259" key="9">
    <source>
        <dbReference type="PROSITE" id="PS50227"/>
    </source>
</evidence>
<dbReference type="SMART" id="SM00409">
    <property type="entry name" value="IG"/>
    <property type="match status" value="2"/>
</dbReference>
<feature type="domain" description="EGF-like" evidence="8">
    <location>
        <begin position="164"/>
        <end position="202"/>
    </location>
</feature>
<feature type="domain" description="EGF-like" evidence="8">
    <location>
        <begin position="203"/>
        <end position="245"/>
    </location>
</feature>
<feature type="signal peptide" evidence="6">
    <location>
        <begin position="1"/>
        <end position="25"/>
    </location>
</feature>
<dbReference type="GO" id="GO:0016020">
    <property type="term" value="C:membrane"/>
    <property type="evidence" value="ECO:0007669"/>
    <property type="project" value="InterPro"/>
</dbReference>
<protein>
    <submittedName>
        <fullName evidence="11">Uncharacterized protein</fullName>
    </submittedName>
</protein>
<dbReference type="InterPro" id="IPR046338">
    <property type="entry name" value="GAIN_dom_sf"/>
</dbReference>
<name>A0A2T7NQG3_POMCA</name>
<dbReference type="InterPro" id="IPR000742">
    <property type="entry name" value="EGF"/>
</dbReference>
<dbReference type="OrthoDB" id="6138650at2759"/>
<dbReference type="GO" id="GO:0007189">
    <property type="term" value="P:adenylate cyclase-activating G protein-coupled receptor signaling pathway"/>
    <property type="evidence" value="ECO:0007669"/>
    <property type="project" value="TreeGrafter"/>
</dbReference>
<evidence type="ECO:0000256" key="1">
    <source>
        <dbReference type="ARBA" id="ARBA00007343"/>
    </source>
</evidence>
<feature type="compositionally biased region" description="Polar residues" evidence="5">
    <location>
        <begin position="1355"/>
        <end position="1375"/>
    </location>
</feature>
<dbReference type="Gene3D" id="2.60.220.50">
    <property type="match status" value="1"/>
</dbReference>
<feature type="region of interest" description="Disordered" evidence="5">
    <location>
        <begin position="1172"/>
        <end position="1293"/>
    </location>
</feature>
<evidence type="ECO:0000259" key="10">
    <source>
        <dbReference type="PROSITE" id="PS50835"/>
    </source>
</evidence>
<evidence type="ECO:0000256" key="5">
    <source>
        <dbReference type="SAM" id="MobiDB-lite"/>
    </source>
</evidence>
<feature type="domain" description="CUB" evidence="7">
    <location>
        <begin position="34"/>
        <end position="157"/>
    </location>
</feature>
<feature type="chain" id="PRO_5015599512" evidence="6">
    <location>
        <begin position="26"/>
        <end position="1384"/>
    </location>
</feature>
<dbReference type="InterPro" id="IPR007110">
    <property type="entry name" value="Ig-like_dom"/>
</dbReference>
<dbReference type="PROSITE" id="PS50026">
    <property type="entry name" value="EGF_3"/>
    <property type="match status" value="2"/>
</dbReference>
<keyword evidence="4" id="KW-0245">EGF-like domain</keyword>
<dbReference type="SUPFAM" id="SSF57196">
    <property type="entry name" value="EGF/Laminin"/>
    <property type="match status" value="1"/>
</dbReference>
<comment type="similarity">
    <text evidence="1">Belongs to the G-protein coupled receptor 2 family. Adhesion G-protein coupled receptor (ADGR) subfamily.</text>
</comment>
<feature type="domain" description="Ig-like" evidence="10">
    <location>
        <begin position="375"/>
        <end position="473"/>
    </location>
</feature>
<organism evidence="11 12">
    <name type="scientific">Pomacea canaliculata</name>
    <name type="common">Golden apple snail</name>
    <dbReference type="NCBI Taxonomy" id="400727"/>
    <lineage>
        <taxon>Eukaryota</taxon>
        <taxon>Metazoa</taxon>
        <taxon>Spiralia</taxon>
        <taxon>Lophotrochozoa</taxon>
        <taxon>Mollusca</taxon>
        <taxon>Gastropoda</taxon>
        <taxon>Caenogastropoda</taxon>
        <taxon>Architaenioglossa</taxon>
        <taxon>Ampullarioidea</taxon>
        <taxon>Ampullariidae</taxon>
        <taxon>Pomacea</taxon>
    </lineage>
</organism>
<feature type="compositionally biased region" description="Low complexity" evidence="5">
    <location>
        <begin position="1172"/>
        <end position="1182"/>
    </location>
</feature>
<keyword evidence="12" id="KW-1185">Reference proteome</keyword>
<dbReference type="PANTHER" id="PTHR45813:SF8">
    <property type="entry name" value="IG-LIKE DOMAIN-CONTAINING PROTEIN"/>
    <property type="match status" value="1"/>
</dbReference>
<evidence type="ECO:0000313" key="12">
    <source>
        <dbReference type="Proteomes" id="UP000245119"/>
    </source>
</evidence>
<evidence type="ECO:0000259" key="8">
    <source>
        <dbReference type="PROSITE" id="PS50026"/>
    </source>
</evidence>
<dbReference type="PROSITE" id="PS50227">
    <property type="entry name" value="G_PROTEIN_RECEP_F2_3"/>
    <property type="match status" value="1"/>
</dbReference>
<dbReference type="CDD" id="cd00041">
    <property type="entry name" value="CUB"/>
    <property type="match status" value="1"/>
</dbReference>
<feature type="disulfide bond" evidence="4">
    <location>
        <begin position="235"/>
        <end position="244"/>
    </location>
</feature>
<dbReference type="CDD" id="cd00054">
    <property type="entry name" value="EGF_CA"/>
    <property type="match status" value="1"/>
</dbReference>
<keyword evidence="2 4" id="KW-1015">Disulfide bond</keyword>
<dbReference type="Pfam" id="PF00431">
    <property type="entry name" value="CUB"/>
    <property type="match status" value="1"/>
</dbReference>
<keyword evidence="3" id="KW-0325">Glycoprotein</keyword>
<evidence type="ECO:0000256" key="6">
    <source>
        <dbReference type="SAM" id="SignalP"/>
    </source>
</evidence>
<feature type="domain" description="G-protein coupled receptors family 2 profile 1" evidence="9">
    <location>
        <begin position="554"/>
        <end position="650"/>
    </location>
</feature>
<feature type="disulfide bond" evidence="4">
    <location>
        <begin position="216"/>
        <end position="233"/>
    </location>
</feature>
<feature type="region of interest" description="Disordered" evidence="5">
    <location>
        <begin position="1340"/>
        <end position="1384"/>
    </location>
</feature>
<evidence type="ECO:0000256" key="3">
    <source>
        <dbReference type="ARBA" id="ARBA00023180"/>
    </source>
</evidence>
<dbReference type="InterPro" id="IPR000859">
    <property type="entry name" value="CUB_dom"/>
</dbReference>
<feature type="domain" description="Ig-like" evidence="10">
    <location>
        <begin position="481"/>
        <end position="569"/>
    </location>
</feature>
<dbReference type="Gene3D" id="2.10.25.10">
    <property type="entry name" value="Laminin"/>
    <property type="match status" value="1"/>
</dbReference>
<proteinExistence type="inferred from homology"/>
<dbReference type="InterPro" id="IPR036179">
    <property type="entry name" value="Ig-like_dom_sf"/>
</dbReference>
<comment type="caution">
    <text evidence="11">The sequence shown here is derived from an EMBL/GenBank/DDBJ whole genome shotgun (WGS) entry which is preliminary data.</text>
</comment>
<dbReference type="Gene3D" id="2.60.40.10">
    <property type="entry name" value="Immunoglobulins"/>
    <property type="match status" value="2"/>
</dbReference>
<dbReference type="InterPro" id="IPR003599">
    <property type="entry name" value="Ig_sub"/>
</dbReference>